<dbReference type="EMBL" id="SITJ01000080">
    <property type="protein sequence ID" value="TBL65025.1"/>
    <property type="molecule type" value="Genomic_DNA"/>
</dbReference>
<protein>
    <submittedName>
        <fullName evidence="1">Uncharacterized protein</fullName>
    </submittedName>
</protein>
<dbReference type="Proteomes" id="UP000291600">
    <property type="component" value="Unassembled WGS sequence"/>
</dbReference>
<sequence length="60" mass="6107">MPATGGCATSSGWTEQNIALAISLQTSQVTLPSWASLKALSNVSDSPHNVAKPLSQPAGK</sequence>
<gene>
    <name evidence="1" type="ORF">EYY96_22030</name>
</gene>
<name>A0ABD7Q3V9_HAFAL</name>
<proteinExistence type="predicted"/>
<accession>A0ABD7Q3V9</accession>
<organism evidence="1 2">
    <name type="scientific">Hafnia alvei</name>
    <dbReference type="NCBI Taxonomy" id="569"/>
    <lineage>
        <taxon>Bacteria</taxon>
        <taxon>Pseudomonadati</taxon>
        <taxon>Pseudomonadota</taxon>
        <taxon>Gammaproteobacteria</taxon>
        <taxon>Enterobacterales</taxon>
        <taxon>Hafniaceae</taxon>
        <taxon>Hafnia</taxon>
    </lineage>
</organism>
<evidence type="ECO:0000313" key="1">
    <source>
        <dbReference type="EMBL" id="TBL65025.1"/>
    </source>
</evidence>
<reference evidence="1 2" key="1">
    <citation type="submission" date="2019-02" db="EMBL/GenBank/DDBJ databases">
        <title>Comparative genomic analysis of the Hafnia genus genomes.</title>
        <authorList>
            <person name="Zhiqiu Y."/>
            <person name="Chao Y."/>
            <person name="Yuhui D."/>
            <person name="Di H."/>
            <person name="Bin L."/>
        </authorList>
    </citation>
    <scope>NUCLEOTIDE SEQUENCE [LARGE SCALE GENOMIC DNA]</scope>
    <source>
        <strain evidence="1 2">PCM_1210</strain>
    </source>
</reference>
<evidence type="ECO:0000313" key="2">
    <source>
        <dbReference type="Proteomes" id="UP000291600"/>
    </source>
</evidence>
<comment type="caution">
    <text evidence="1">The sequence shown here is derived from an EMBL/GenBank/DDBJ whole genome shotgun (WGS) entry which is preliminary data.</text>
</comment>
<dbReference type="AlphaFoldDB" id="A0ABD7Q3V9"/>
<dbReference type="RefSeq" id="WP_130971763.1">
    <property type="nucleotide sequence ID" value="NZ_SITJ01000080.1"/>
</dbReference>